<dbReference type="PANTHER" id="PTHR30482">
    <property type="entry name" value="HIGH-AFFINITY BRANCHED-CHAIN AMINO ACID TRANSPORT SYSTEM PERMEASE"/>
    <property type="match status" value="1"/>
</dbReference>
<name>A0A7Y9ITQ6_9BURK</name>
<organism evidence="7 8">
    <name type="scientific">Pigmentiphaga litoralis</name>
    <dbReference type="NCBI Taxonomy" id="516702"/>
    <lineage>
        <taxon>Bacteria</taxon>
        <taxon>Pseudomonadati</taxon>
        <taxon>Pseudomonadota</taxon>
        <taxon>Betaproteobacteria</taxon>
        <taxon>Burkholderiales</taxon>
        <taxon>Alcaligenaceae</taxon>
        <taxon>Pigmentiphaga</taxon>
    </lineage>
</organism>
<feature type="transmembrane region" description="Helical" evidence="6">
    <location>
        <begin position="161"/>
        <end position="180"/>
    </location>
</feature>
<feature type="transmembrane region" description="Helical" evidence="6">
    <location>
        <begin position="34"/>
        <end position="53"/>
    </location>
</feature>
<dbReference type="PANTHER" id="PTHR30482:SF17">
    <property type="entry name" value="ABC TRANSPORTER ATP-BINDING PROTEIN"/>
    <property type="match status" value="1"/>
</dbReference>
<evidence type="ECO:0000256" key="2">
    <source>
        <dbReference type="ARBA" id="ARBA00022475"/>
    </source>
</evidence>
<dbReference type="GO" id="GO:0005886">
    <property type="term" value="C:plasma membrane"/>
    <property type="evidence" value="ECO:0007669"/>
    <property type="project" value="UniProtKB-SubCell"/>
</dbReference>
<dbReference type="PROSITE" id="PS51257">
    <property type="entry name" value="PROKAR_LIPOPROTEIN"/>
    <property type="match status" value="1"/>
</dbReference>
<keyword evidence="8" id="KW-1185">Reference proteome</keyword>
<feature type="transmembrane region" description="Helical" evidence="6">
    <location>
        <begin position="60"/>
        <end position="80"/>
    </location>
</feature>
<protein>
    <submittedName>
        <fullName evidence="7">Branched-chain amino acid transport system permease protein</fullName>
    </submittedName>
</protein>
<evidence type="ECO:0000313" key="8">
    <source>
        <dbReference type="Proteomes" id="UP000542125"/>
    </source>
</evidence>
<feature type="transmembrane region" description="Helical" evidence="6">
    <location>
        <begin position="247"/>
        <end position="271"/>
    </location>
</feature>
<feature type="transmembrane region" description="Helical" evidence="6">
    <location>
        <begin position="115"/>
        <end position="133"/>
    </location>
</feature>
<proteinExistence type="predicted"/>
<evidence type="ECO:0000313" key="7">
    <source>
        <dbReference type="EMBL" id="NYE82925.1"/>
    </source>
</evidence>
<keyword evidence="4 6" id="KW-1133">Transmembrane helix</keyword>
<feature type="transmembrane region" description="Helical" evidence="6">
    <location>
        <begin position="283"/>
        <end position="302"/>
    </location>
</feature>
<comment type="subcellular location">
    <subcellularLocation>
        <location evidence="1">Cell membrane</location>
        <topology evidence="1">Multi-pass membrane protein</topology>
    </subcellularLocation>
</comment>
<dbReference type="Proteomes" id="UP000542125">
    <property type="component" value="Unassembled WGS sequence"/>
</dbReference>
<dbReference type="InterPro" id="IPR043428">
    <property type="entry name" value="LivM-like"/>
</dbReference>
<keyword evidence="5 6" id="KW-0472">Membrane</keyword>
<evidence type="ECO:0000256" key="3">
    <source>
        <dbReference type="ARBA" id="ARBA00022692"/>
    </source>
</evidence>
<sequence>MKMTPRTIATVLILLFLGCVPIYAQIAGEPFYLALFGRVLVYAIAAVSLNLLLGYGGLVSFGHALFLGLGAYSVGILSHHGIDNGWLHLLAAVVVCGIVGLISGAVVLRTTGIAFIMITLAFAQMFYFLTVSLNEYGGDDGMSIFQGSNFGVLKLDDPLSLYYTSFVLLLVLLFAMHKLIGSRFGMVIRGTQTNERRMKAMGFAPLPYKLTAYVLSAIVCGLAGVLIANLTLYISPSYLAWTTSGELVVMVVLGGLGTLMGPVAGSVAFLIMEEVLKAWTEHWMLVLGLIIVVIVMVSRRGIIGNLPGGSR</sequence>
<evidence type="ECO:0000256" key="4">
    <source>
        <dbReference type="ARBA" id="ARBA00022989"/>
    </source>
</evidence>
<dbReference type="InterPro" id="IPR001851">
    <property type="entry name" value="ABC_transp_permease"/>
</dbReference>
<dbReference type="GO" id="GO:0015658">
    <property type="term" value="F:branched-chain amino acid transmembrane transporter activity"/>
    <property type="evidence" value="ECO:0007669"/>
    <property type="project" value="InterPro"/>
</dbReference>
<evidence type="ECO:0000256" key="1">
    <source>
        <dbReference type="ARBA" id="ARBA00004651"/>
    </source>
</evidence>
<dbReference type="AlphaFoldDB" id="A0A7Y9ITQ6"/>
<feature type="transmembrane region" description="Helical" evidence="6">
    <location>
        <begin position="86"/>
        <end position="108"/>
    </location>
</feature>
<reference evidence="7 8" key="1">
    <citation type="submission" date="2020-07" db="EMBL/GenBank/DDBJ databases">
        <title>Genomic Encyclopedia of Type Strains, Phase IV (KMG-V): Genome sequencing to study the core and pangenomes of soil and plant-associated prokaryotes.</title>
        <authorList>
            <person name="Whitman W."/>
        </authorList>
    </citation>
    <scope>NUCLEOTIDE SEQUENCE [LARGE SCALE GENOMIC DNA]</scope>
    <source>
        <strain evidence="7 8">SAS40</strain>
    </source>
</reference>
<dbReference type="EMBL" id="JACBYR010000001">
    <property type="protein sequence ID" value="NYE82925.1"/>
    <property type="molecule type" value="Genomic_DNA"/>
</dbReference>
<accession>A0A7Y9ITQ6</accession>
<evidence type="ECO:0000256" key="6">
    <source>
        <dbReference type="SAM" id="Phobius"/>
    </source>
</evidence>
<dbReference type="Pfam" id="PF02653">
    <property type="entry name" value="BPD_transp_2"/>
    <property type="match status" value="1"/>
</dbReference>
<keyword evidence="3 6" id="KW-0812">Transmembrane</keyword>
<feature type="transmembrane region" description="Helical" evidence="6">
    <location>
        <begin position="206"/>
        <end position="227"/>
    </location>
</feature>
<comment type="caution">
    <text evidence="7">The sequence shown here is derived from an EMBL/GenBank/DDBJ whole genome shotgun (WGS) entry which is preliminary data.</text>
</comment>
<dbReference type="CDD" id="cd06581">
    <property type="entry name" value="TM_PBP1_LivM_like"/>
    <property type="match status" value="1"/>
</dbReference>
<evidence type="ECO:0000256" key="5">
    <source>
        <dbReference type="ARBA" id="ARBA00023136"/>
    </source>
</evidence>
<gene>
    <name evidence="7" type="ORF">FHW18_002196</name>
</gene>
<keyword evidence="2" id="KW-1003">Cell membrane</keyword>